<feature type="compositionally biased region" description="Polar residues" evidence="1">
    <location>
        <begin position="85"/>
        <end position="100"/>
    </location>
</feature>
<organism evidence="2 3">
    <name type="scientific">Pseudallescheria apiosperma</name>
    <name type="common">Scedosporium apiospermum</name>
    <dbReference type="NCBI Taxonomy" id="563466"/>
    <lineage>
        <taxon>Eukaryota</taxon>
        <taxon>Fungi</taxon>
        <taxon>Dikarya</taxon>
        <taxon>Ascomycota</taxon>
        <taxon>Pezizomycotina</taxon>
        <taxon>Sordariomycetes</taxon>
        <taxon>Hypocreomycetidae</taxon>
        <taxon>Microascales</taxon>
        <taxon>Microascaceae</taxon>
        <taxon>Scedosporium</taxon>
    </lineage>
</organism>
<dbReference type="VEuPathDB" id="FungiDB:SAPIO_CDS8041"/>
<proteinExistence type="predicted"/>
<dbReference type="GeneID" id="27727113"/>
<dbReference type="Proteomes" id="UP000028545">
    <property type="component" value="Unassembled WGS sequence"/>
</dbReference>
<gene>
    <name evidence="2" type="ORF">SAPIO_CDS8041</name>
</gene>
<dbReference type="KEGG" id="sapo:SAPIO_CDS8041"/>
<evidence type="ECO:0000313" key="3">
    <source>
        <dbReference type="Proteomes" id="UP000028545"/>
    </source>
</evidence>
<accession>A0A084G0E0</accession>
<sequence>MSRVLNTTAVERLDRPANVRISSGNRQPHGLMNHDFQVDKPLLIKGGSYELQSLKPRRSLGSAMKEDADVLSKKAPRTMQLDPMNFSNETCTPKENGQGA</sequence>
<dbReference type="HOGENOM" id="CLU_2307663_0_0_1"/>
<comment type="caution">
    <text evidence="2">The sequence shown here is derived from an EMBL/GenBank/DDBJ whole genome shotgun (WGS) entry which is preliminary data.</text>
</comment>
<keyword evidence="3" id="KW-1185">Reference proteome</keyword>
<protein>
    <submittedName>
        <fullName evidence="2">Uncharacterized protein</fullName>
    </submittedName>
</protein>
<feature type="region of interest" description="Disordered" evidence="1">
    <location>
        <begin position="55"/>
        <end position="100"/>
    </location>
</feature>
<reference evidence="2 3" key="1">
    <citation type="journal article" date="2014" name="Genome Announc.">
        <title>Draft genome sequence of the pathogenic fungus Scedosporium apiospermum.</title>
        <authorList>
            <person name="Vandeputte P."/>
            <person name="Ghamrawi S."/>
            <person name="Rechenmann M."/>
            <person name="Iltis A."/>
            <person name="Giraud S."/>
            <person name="Fleury M."/>
            <person name="Thornton C."/>
            <person name="Delhaes L."/>
            <person name="Meyer W."/>
            <person name="Papon N."/>
            <person name="Bouchara J.P."/>
        </authorList>
    </citation>
    <scope>NUCLEOTIDE SEQUENCE [LARGE SCALE GENOMIC DNA]</scope>
    <source>
        <strain evidence="2 3">IHEM 14462</strain>
    </source>
</reference>
<dbReference type="AlphaFoldDB" id="A0A084G0E0"/>
<dbReference type="EMBL" id="JOWA01000117">
    <property type="protein sequence ID" value="KEZ40802.1"/>
    <property type="molecule type" value="Genomic_DNA"/>
</dbReference>
<evidence type="ECO:0000313" key="2">
    <source>
        <dbReference type="EMBL" id="KEZ40802.1"/>
    </source>
</evidence>
<dbReference type="RefSeq" id="XP_016640601.1">
    <property type="nucleotide sequence ID" value="XM_016789766.1"/>
</dbReference>
<evidence type="ECO:0000256" key="1">
    <source>
        <dbReference type="SAM" id="MobiDB-lite"/>
    </source>
</evidence>
<name>A0A084G0E0_PSEDA</name>